<evidence type="ECO:0000256" key="1">
    <source>
        <dbReference type="ARBA" id="ARBA00001936"/>
    </source>
</evidence>
<sequence>MENLNKITTKYVNNYIKNKYVLEFVNKSAELCNPDKIYFCDGSEEEKKFLTDEAIKSSELIELNQKKFPGCVLHRTAINDVARTEHLTYICTTKKEDAGPTNNWMAPEDAYKELSGYFRDSMKGRTMYVIPFMMGVPGSKMNKIGVELTDSIYVVLNMKIMTRIGKITADEIRGDKFTNCLHSKGDISLEKRRICHFPEDNTIWSINSGYGGNVLLGKKCLALRIASYLGKKEGWLAEHMLLMEIQTPDNKTFYVAGAFPSACGKTNLSMLIPPESLPGYKIRVLGDDIAWMYIGDDGRLWAINPEAGFFGVVPGTNMKTNKNAMLTIKKNTIFTNVLLKEDNTVWWEEMENPPDKGIDWKGDLWTKESKEPGTHPNSRFTAPISQCPAISPEFLNPKGVPVSAILFGGRRENVVPLVYESFDWQHGVFIGATLRSEGTAAAIGLGKVARNDPMAMIPFCGYDMGHYFAHWLDMGKRMKFPPKIFFVNWFRKNKEGKFLWPGYGENLRVIEWIIKQCDISNNNKEKEAVETPVGYVPAADAINTKGIEISKEDIKELFGIDKEGWLKETDEVEKFFSKFDRMPKELTKELNDLRERLKKK</sequence>
<keyword evidence="12" id="KW-0670">Pyruvate</keyword>
<dbReference type="InterPro" id="IPR035077">
    <property type="entry name" value="PEP_carboxykinase_GTP_C"/>
</dbReference>
<dbReference type="Pfam" id="PF00821">
    <property type="entry name" value="PEPCK_GTP"/>
    <property type="match status" value="1"/>
</dbReference>
<dbReference type="Gene3D" id="3.40.449.10">
    <property type="entry name" value="Phosphoenolpyruvate Carboxykinase, domain 1"/>
    <property type="match status" value="1"/>
</dbReference>
<dbReference type="GO" id="GO:0006107">
    <property type="term" value="P:oxaloacetate metabolic process"/>
    <property type="evidence" value="ECO:0007669"/>
    <property type="project" value="TreeGrafter"/>
</dbReference>
<dbReference type="EC" id="4.1.1.32" evidence="3"/>
<dbReference type="GO" id="GO:0046327">
    <property type="term" value="P:glycerol biosynthetic process from pyruvate"/>
    <property type="evidence" value="ECO:0007669"/>
    <property type="project" value="TreeGrafter"/>
</dbReference>
<dbReference type="PANTHER" id="PTHR11561:SF0">
    <property type="entry name" value="PHOSPHOENOLPYRUVATE CARBOXYKINASE [GTP]-RELATED"/>
    <property type="match status" value="1"/>
</dbReference>
<dbReference type="GO" id="GO:0030145">
    <property type="term" value="F:manganese ion binding"/>
    <property type="evidence" value="ECO:0007669"/>
    <property type="project" value="TreeGrafter"/>
</dbReference>
<dbReference type="PROSITE" id="PS00505">
    <property type="entry name" value="PEPCK_GTP"/>
    <property type="match status" value="1"/>
</dbReference>
<evidence type="ECO:0000313" key="12">
    <source>
        <dbReference type="EMBL" id="CEG12380.1"/>
    </source>
</evidence>
<keyword evidence="4" id="KW-0479">Metal-binding</keyword>
<evidence type="ECO:0000256" key="5">
    <source>
        <dbReference type="ARBA" id="ARBA00022741"/>
    </source>
</evidence>
<dbReference type="InterPro" id="IPR008210">
    <property type="entry name" value="PEP_carboxykinase_N"/>
</dbReference>
<protein>
    <recommendedName>
        <fullName evidence="3">phosphoenolpyruvate carboxykinase (GTP)</fullName>
        <ecNumber evidence="3">4.1.1.32</ecNumber>
    </recommendedName>
</protein>
<keyword evidence="8" id="KW-0464">Manganese</keyword>
<reference evidence="12" key="1">
    <citation type="submission" date="2014-09" db="EMBL/GenBank/DDBJ databases">
        <authorList>
            <person name="Probst J Alexander"/>
        </authorList>
    </citation>
    <scope>NUCLEOTIDE SEQUENCE</scope>
</reference>
<dbReference type="SUPFAM" id="SSF53795">
    <property type="entry name" value="PEP carboxykinase-like"/>
    <property type="match status" value="1"/>
</dbReference>
<evidence type="ECO:0000256" key="7">
    <source>
        <dbReference type="ARBA" id="ARBA00023134"/>
    </source>
</evidence>
<comment type="cofactor">
    <cofactor evidence="1">
        <name>Mn(2+)</name>
        <dbReference type="ChEBI" id="CHEBI:29035"/>
    </cofactor>
</comment>
<dbReference type="GO" id="GO:0042594">
    <property type="term" value="P:response to starvation"/>
    <property type="evidence" value="ECO:0007669"/>
    <property type="project" value="TreeGrafter"/>
</dbReference>
<dbReference type="InterPro" id="IPR008209">
    <property type="entry name" value="PEP_carboxykinase_GTP"/>
</dbReference>
<dbReference type="InterPro" id="IPR013035">
    <property type="entry name" value="PEP_carboxykinase_C"/>
</dbReference>
<dbReference type="InterPro" id="IPR035078">
    <property type="entry name" value="PEP_carboxykinase_GTP_N"/>
</dbReference>
<dbReference type="Gene3D" id="2.170.8.10">
    <property type="entry name" value="Phosphoenolpyruvate Carboxykinase, domain 2"/>
    <property type="match status" value="1"/>
</dbReference>
<dbReference type="EMBL" id="CCXY01000138">
    <property type="protein sequence ID" value="CEG12380.1"/>
    <property type="molecule type" value="Genomic_DNA"/>
</dbReference>
<dbReference type="InterPro" id="IPR018091">
    <property type="entry name" value="PEP_carboxykin_GTP_CS"/>
</dbReference>
<dbReference type="GO" id="GO:0019543">
    <property type="term" value="P:propionate catabolic process"/>
    <property type="evidence" value="ECO:0007669"/>
    <property type="project" value="TreeGrafter"/>
</dbReference>
<dbReference type="PIRSF" id="PIRSF001348">
    <property type="entry name" value="PEP_carboxykinase_GTP"/>
    <property type="match status" value="1"/>
</dbReference>
<keyword evidence="7" id="KW-0342">GTP-binding</keyword>
<dbReference type="GO" id="GO:0005829">
    <property type="term" value="C:cytosol"/>
    <property type="evidence" value="ECO:0007669"/>
    <property type="project" value="TreeGrafter"/>
</dbReference>
<evidence type="ECO:0000256" key="2">
    <source>
        <dbReference type="ARBA" id="ARBA00005796"/>
    </source>
</evidence>
<evidence type="ECO:0000256" key="6">
    <source>
        <dbReference type="ARBA" id="ARBA00022793"/>
    </source>
</evidence>
<dbReference type="GO" id="GO:0033993">
    <property type="term" value="P:response to lipid"/>
    <property type="evidence" value="ECO:0007669"/>
    <property type="project" value="TreeGrafter"/>
</dbReference>
<organism evidence="12">
    <name type="scientific">groundwater metagenome</name>
    <dbReference type="NCBI Taxonomy" id="717931"/>
    <lineage>
        <taxon>unclassified sequences</taxon>
        <taxon>metagenomes</taxon>
        <taxon>ecological metagenomes</taxon>
    </lineage>
</organism>
<evidence type="ECO:0000256" key="4">
    <source>
        <dbReference type="ARBA" id="ARBA00022723"/>
    </source>
</evidence>
<evidence type="ECO:0000259" key="11">
    <source>
        <dbReference type="Pfam" id="PF17297"/>
    </source>
</evidence>
<proteinExistence type="inferred from homology"/>
<comment type="similarity">
    <text evidence="2">Belongs to the phosphoenolpyruvate carboxykinase [GTP] family.</text>
</comment>
<dbReference type="GO" id="GO:0004613">
    <property type="term" value="F:phosphoenolpyruvate carboxykinase (GTP) activity"/>
    <property type="evidence" value="ECO:0007669"/>
    <property type="project" value="UniProtKB-EC"/>
</dbReference>
<dbReference type="AlphaFoldDB" id="A0A098EBH3"/>
<dbReference type="PANTHER" id="PTHR11561">
    <property type="entry name" value="PHOSPHOENOLPYRUVATE CARBOXYKINASE"/>
    <property type="match status" value="1"/>
</dbReference>
<accession>A0A098EBH3</accession>
<keyword evidence="9 12" id="KW-0456">Lyase</keyword>
<evidence type="ECO:0000256" key="3">
    <source>
        <dbReference type="ARBA" id="ARBA00012306"/>
    </source>
</evidence>
<evidence type="ECO:0000256" key="9">
    <source>
        <dbReference type="ARBA" id="ARBA00023239"/>
    </source>
</evidence>
<dbReference type="CDD" id="cd00819">
    <property type="entry name" value="PEPCK_GTP"/>
    <property type="match status" value="1"/>
</dbReference>
<keyword evidence="5" id="KW-0547">Nucleotide-binding</keyword>
<dbReference type="SUPFAM" id="SSF68923">
    <property type="entry name" value="PEP carboxykinase N-terminal domain"/>
    <property type="match status" value="1"/>
</dbReference>
<gene>
    <name evidence="12" type="primary">pckG</name>
    <name evidence="12" type="ORF">MSIBF_A2220002</name>
</gene>
<feature type="domain" description="Phosphoenolpyruvate carboxykinase GTP-utilising N-terminal" evidence="11">
    <location>
        <begin position="23"/>
        <end position="230"/>
    </location>
</feature>
<keyword evidence="12" id="KW-0418">Kinase</keyword>
<name>A0A098EBH3_9ZZZZ</name>
<dbReference type="Pfam" id="PF17297">
    <property type="entry name" value="PEPCK_N"/>
    <property type="match status" value="1"/>
</dbReference>
<dbReference type="GO" id="GO:0071333">
    <property type="term" value="P:cellular response to glucose stimulus"/>
    <property type="evidence" value="ECO:0007669"/>
    <property type="project" value="TreeGrafter"/>
</dbReference>
<keyword evidence="6" id="KW-0210">Decarboxylase</keyword>
<evidence type="ECO:0000259" key="10">
    <source>
        <dbReference type="Pfam" id="PF00821"/>
    </source>
</evidence>
<dbReference type="GO" id="GO:0005525">
    <property type="term" value="F:GTP binding"/>
    <property type="evidence" value="ECO:0007669"/>
    <property type="project" value="UniProtKB-KW"/>
</dbReference>
<dbReference type="Gene3D" id="3.90.228.20">
    <property type="match status" value="1"/>
</dbReference>
<feature type="domain" description="Phosphoenolpyruvate carboxykinase C-terminal P-loop" evidence="10">
    <location>
        <begin position="235"/>
        <end position="596"/>
    </location>
</feature>
<dbReference type="GO" id="GO:0016301">
    <property type="term" value="F:kinase activity"/>
    <property type="evidence" value="ECO:0007669"/>
    <property type="project" value="UniProtKB-KW"/>
</dbReference>
<keyword evidence="12" id="KW-0808">Transferase</keyword>
<dbReference type="HAMAP" id="MF_00452">
    <property type="entry name" value="PEPCK_GTP"/>
    <property type="match status" value="1"/>
</dbReference>
<dbReference type="GO" id="GO:0006094">
    <property type="term" value="P:gluconeogenesis"/>
    <property type="evidence" value="ECO:0007669"/>
    <property type="project" value="InterPro"/>
</dbReference>
<evidence type="ECO:0000256" key="8">
    <source>
        <dbReference type="ARBA" id="ARBA00023211"/>
    </source>
</evidence>
<dbReference type="NCBIfam" id="NF003253">
    <property type="entry name" value="PRK04210.1"/>
    <property type="match status" value="1"/>
</dbReference>